<sequence>MESPSRAPSALDRRGVLRLLAAVPLVAVGAAACGSGSDAPDPLIPVARAAKADAALAAAVARAHPDLSAAAAEVETARGAHAEALRREVDRLDPPDPDAPPSVPDPGPVRPPADASAAAEALRTAVDGARTRAAELVPGAEPYRAGLLASVSASCASLLEVLG</sequence>
<dbReference type="EMBL" id="JBGEHV010000115">
    <property type="protein sequence ID" value="MEY8043634.1"/>
    <property type="molecule type" value="Genomic_DNA"/>
</dbReference>
<accession>A0ABV4CSE5</accession>
<reference evidence="2 3" key="1">
    <citation type="submission" date="2024-08" db="EMBL/GenBank/DDBJ databases">
        <title>Genome mining of Saccharopolyspora cebuensis PGLac3 from Nigerian medicinal plant.</title>
        <authorList>
            <person name="Ezeobiora C.E."/>
            <person name="Igbokwe N.H."/>
            <person name="Amin D.H."/>
            <person name="Mendie U.E."/>
        </authorList>
    </citation>
    <scope>NUCLEOTIDE SEQUENCE [LARGE SCALE GENOMIC DNA]</scope>
    <source>
        <strain evidence="2 3">PGLac3</strain>
    </source>
</reference>
<dbReference type="Proteomes" id="UP001564626">
    <property type="component" value="Unassembled WGS sequence"/>
</dbReference>
<feature type="region of interest" description="Disordered" evidence="1">
    <location>
        <begin position="72"/>
        <end position="117"/>
    </location>
</feature>
<name>A0ABV4CSE5_9PSEU</name>
<comment type="caution">
    <text evidence="2">The sequence shown here is derived from an EMBL/GenBank/DDBJ whole genome shotgun (WGS) entry which is preliminary data.</text>
</comment>
<evidence type="ECO:0000313" key="2">
    <source>
        <dbReference type="EMBL" id="MEY8043634.1"/>
    </source>
</evidence>
<dbReference type="PROSITE" id="PS51257">
    <property type="entry name" value="PROKAR_LIPOPROTEIN"/>
    <property type="match status" value="1"/>
</dbReference>
<feature type="compositionally biased region" description="Basic and acidic residues" evidence="1">
    <location>
        <begin position="75"/>
        <end position="94"/>
    </location>
</feature>
<evidence type="ECO:0000313" key="3">
    <source>
        <dbReference type="Proteomes" id="UP001564626"/>
    </source>
</evidence>
<evidence type="ECO:0000256" key="1">
    <source>
        <dbReference type="SAM" id="MobiDB-lite"/>
    </source>
</evidence>
<dbReference type="PROSITE" id="PS51318">
    <property type="entry name" value="TAT"/>
    <property type="match status" value="1"/>
</dbReference>
<dbReference type="InterPro" id="IPR006311">
    <property type="entry name" value="TAT_signal"/>
</dbReference>
<feature type="compositionally biased region" description="Pro residues" evidence="1">
    <location>
        <begin position="97"/>
        <end position="111"/>
    </location>
</feature>
<gene>
    <name evidence="2" type="ORF">AB8O55_29865</name>
</gene>
<proteinExistence type="predicted"/>
<dbReference type="RefSeq" id="WP_345355356.1">
    <property type="nucleotide sequence ID" value="NZ_BAABII010000001.1"/>
</dbReference>
<keyword evidence="3" id="KW-1185">Reference proteome</keyword>
<organism evidence="2 3">
    <name type="scientific">Saccharopolyspora cebuensis</name>
    <dbReference type="NCBI Taxonomy" id="418759"/>
    <lineage>
        <taxon>Bacteria</taxon>
        <taxon>Bacillati</taxon>
        <taxon>Actinomycetota</taxon>
        <taxon>Actinomycetes</taxon>
        <taxon>Pseudonocardiales</taxon>
        <taxon>Pseudonocardiaceae</taxon>
        <taxon>Saccharopolyspora</taxon>
    </lineage>
</organism>
<protein>
    <submittedName>
        <fullName evidence="2">Uncharacterized protein</fullName>
    </submittedName>
</protein>